<sequence>MNYLRISYADGSPRFLRISKKLGRDLFTRLSPGPGRTSGSAIKISTEAEVDSLDGTPVETLDEEPVEADEERLFCKNNKFNGNSCSTVSTSSDESEDSSEFESDSEDLREPFFGGRDSLLSEEEPAWAENNNCGN</sequence>
<organism evidence="2 3">
    <name type="scientific">Caenorhabditis remanei</name>
    <name type="common">Caenorhabditis vulgaris</name>
    <dbReference type="NCBI Taxonomy" id="31234"/>
    <lineage>
        <taxon>Eukaryota</taxon>
        <taxon>Metazoa</taxon>
        <taxon>Ecdysozoa</taxon>
        <taxon>Nematoda</taxon>
        <taxon>Chromadorea</taxon>
        <taxon>Rhabditida</taxon>
        <taxon>Rhabditina</taxon>
        <taxon>Rhabditomorpha</taxon>
        <taxon>Rhabditoidea</taxon>
        <taxon>Rhabditidae</taxon>
        <taxon>Peloderinae</taxon>
        <taxon>Caenorhabditis</taxon>
    </lineage>
</organism>
<dbReference type="Proteomes" id="UP000483820">
    <property type="component" value="Chromosome II"/>
</dbReference>
<feature type="compositionally biased region" description="Acidic residues" evidence="1">
    <location>
        <begin position="93"/>
        <end position="107"/>
    </location>
</feature>
<evidence type="ECO:0000313" key="3">
    <source>
        <dbReference type="Proteomes" id="UP000483820"/>
    </source>
</evidence>
<dbReference type="EMBL" id="WUAV01000002">
    <property type="protein sequence ID" value="KAF1765513.1"/>
    <property type="molecule type" value="Genomic_DNA"/>
</dbReference>
<protein>
    <submittedName>
        <fullName evidence="2">Uncharacterized protein</fullName>
    </submittedName>
</protein>
<dbReference type="AlphaFoldDB" id="A0A6A5HGM7"/>
<name>A0A6A5HGM7_CAERE</name>
<proteinExistence type="predicted"/>
<accession>A0A6A5HGM7</accession>
<dbReference type="CTD" id="78774095"/>
<evidence type="ECO:0000313" key="2">
    <source>
        <dbReference type="EMBL" id="KAF1765513.1"/>
    </source>
</evidence>
<dbReference type="RefSeq" id="XP_053589391.1">
    <property type="nucleotide sequence ID" value="XM_053725197.1"/>
</dbReference>
<gene>
    <name evidence="2" type="ORF">GCK72_005465</name>
</gene>
<evidence type="ECO:0000256" key="1">
    <source>
        <dbReference type="SAM" id="MobiDB-lite"/>
    </source>
</evidence>
<feature type="region of interest" description="Disordered" evidence="1">
    <location>
        <begin position="81"/>
        <end position="135"/>
    </location>
</feature>
<reference evidence="2 3" key="1">
    <citation type="submission" date="2019-12" db="EMBL/GenBank/DDBJ databases">
        <title>Chromosome-level assembly of the Caenorhabditis remanei genome.</title>
        <authorList>
            <person name="Teterina A.A."/>
            <person name="Willis J.H."/>
            <person name="Phillips P.C."/>
        </authorList>
    </citation>
    <scope>NUCLEOTIDE SEQUENCE [LARGE SCALE GENOMIC DNA]</scope>
    <source>
        <strain evidence="2 3">PX506</strain>
        <tissue evidence="2">Whole organism</tissue>
    </source>
</reference>
<dbReference type="KEGG" id="crq:GCK72_005465"/>
<dbReference type="GeneID" id="78774095"/>
<comment type="caution">
    <text evidence="2">The sequence shown here is derived from an EMBL/GenBank/DDBJ whole genome shotgun (WGS) entry which is preliminary data.</text>
</comment>